<feature type="compositionally biased region" description="Basic and acidic residues" evidence="1">
    <location>
        <begin position="1"/>
        <end position="12"/>
    </location>
</feature>
<dbReference type="AlphaFoldDB" id="A0A0C9YC37"/>
<protein>
    <submittedName>
        <fullName evidence="2">Uncharacterized protein</fullName>
    </submittedName>
</protein>
<accession>A0A0C9YC37</accession>
<evidence type="ECO:0000256" key="1">
    <source>
        <dbReference type="SAM" id="MobiDB-lite"/>
    </source>
</evidence>
<evidence type="ECO:0000313" key="2">
    <source>
        <dbReference type="EMBL" id="KIK22310.1"/>
    </source>
</evidence>
<feature type="non-terminal residue" evidence="2">
    <location>
        <position position="1"/>
    </location>
</feature>
<reference evidence="2 3" key="1">
    <citation type="submission" date="2014-04" db="EMBL/GenBank/DDBJ databases">
        <authorList>
            <consortium name="DOE Joint Genome Institute"/>
            <person name="Kuo A."/>
            <person name="Kohler A."/>
            <person name="Costa M.D."/>
            <person name="Nagy L.G."/>
            <person name="Floudas D."/>
            <person name="Copeland A."/>
            <person name="Barry K.W."/>
            <person name="Cichocki N."/>
            <person name="Veneault-Fourrey C."/>
            <person name="LaButti K."/>
            <person name="Lindquist E.A."/>
            <person name="Lipzen A."/>
            <person name="Lundell T."/>
            <person name="Morin E."/>
            <person name="Murat C."/>
            <person name="Sun H."/>
            <person name="Tunlid A."/>
            <person name="Henrissat B."/>
            <person name="Grigoriev I.V."/>
            <person name="Hibbett D.S."/>
            <person name="Martin F."/>
            <person name="Nordberg H.P."/>
            <person name="Cantor M.N."/>
            <person name="Hua S.X."/>
        </authorList>
    </citation>
    <scope>NUCLEOTIDE SEQUENCE [LARGE SCALE GENOMIC DNA]</scope>
    <source>
        <strain evidence="2 3">441</strain>
    </source>
</reference>
<gene>
    <name evidence="2" type="ORF">PISMIDRAFT_680321</name>
</gene>
<evidence type="ECO:0000313" key="3">
    <source>
        <dbReference type="Proteomes" id="UP000054018"/>
    </source>
</evidence>
<feature type="region of interest" description="Disordered" evidence="1">
    <location>
        <begin position="1"/>
        <end position="21"/>
    </location>
</feature>
<proteinExistence type="predicted"/>
<dbReference type="EMBL" id="KN833740">
    <property type="protein sequence ID" value="KIK22310.1"/>
    <property type="molecule type" value="Genomic_DNA"/>
</dbReference>
<organism evidence="2 3">
    <name type="scientific">Pisolithus microcarpus 441</name>
    <dbReference type="NCBI Taxonomy" id="765257"/>
    <lineage>
        <taxon>Eukaryota</taxon>
        <taxon>Fungi</taxon>
        <taxon>Dikarya</taxon>
        <taxon>Basidiomycota</taxon>
        <taxon>Agaricomycotina</taxon>
        <taxon>Agaricomycetes</taxon>
        <taxon>Agaricomycetidae</taxon>
        <taxon>Boletales</taxon>
        <taxon>Sclerodermatineae</taxon>
        <taxon>Pisolithaceae</taxon>
        <taxon>Pisolithus</taxon>
    </lineage>
</organism>
<keyword evidence="3" id="KW-1185">Reference proteome</keyword>
<dbReference type="Proteomes" id="UP000054018">
    <property type="component" value="Unassembled WGS sequence"/>
</dbReference>
<sequence>MHHWETALERTSHLKQSSSKRYWRHSTARHILINTAIIVPHLYWTAGHKNPYYAFWL</sequence>
<dbReference type="HOGENOM" id="CLU_3002156_0_0_1"/>
<reference evidence="3" key="2">
    <citation type="submission" date="2015-01" db="EMBL/GenBank/DDBJ databases">
        <title>Evolutionary Origins and Diversification of the Mycorrhizal Mutualists.</title>
        <authorList>
            <consortium name="DOE Joint Genome Institute"/>
            <consortium name="Mycorrhizal Genomics Consortium"/>
            <person name="Kohler A."/>
            <person name="Kuo A."/>
            <person name="Nagy L.G."/>
            <person name="Floudas D."/>
            <person name="Copeland A."/>
            <person name="Barry K.W."/>
            <person name="Cichocki N."/>
            <person name="Veneault-Fourrey C."/>
            <person name="LaButti K."/>
            <person name="Lindquist E.A."/>
            <person name="Lipzen A."/>
            <person name="Lundell T."/>
            <person name="Morin E."/>
            <person name="Murat C."/>
            <person name="Riley R."/>
            <person name="Ohm R."/>
            <person name="Sun H."/>
            <person name="Tunlid A."/>
            <person name="Henrissat B."/>
            <person name="Grigoriev I.V."/>
            <person name="Hibbett D.S."/>
            <person name="Martin F."/>
        </authorList>
    </citation>
    <scope>NUCLEOTIDE SEQUENCE [LARGE SCALE GENOMIC DNA]</scope>
    <source>
        <strain evidence="3">441</strain>
    </source>
</reference>
<name>A0A0C9YC37_9AGAM</name>